<comment type="caution">
    <text evidence="2">The sequence shown here is derived from an EMBL/GenBank/DDBJ whole genome shotgun (WGS) entry which is preliminary data.</text>
</comment>
<evidence type="ECO:0000256" key="1">
    <source>
        <dbReference type="SAM" id="MobiDB-lite"/>
    </source>
</evidence>
<feature type="compositionally biased region" description="Basic and acidic residues" evidence="1">
    <location>
        <begin position="61"/>
        <end position="71"/>
    </location>
</feature>
<protein>
    <submittedName>
        <fullName evidence="2">Uncharacterized protein</fullName>
    </submittedName>
</protein>
<gene>
    <name evidence="2" type="ORF">LTR62_005077</name>
</gene>
<dbReference type="AlphaFoldDB" id="A0AAN7TR47"/>
<evidence type="ECO:0000313" key="2">
    <source>
        <dbReference type="EMBL" id="KAK5117654.1"/>
    </source>
</evidence>
<feature type="compositionally biased region" description="Gly residues" evidence="1">
    <location>
        <begin position="82"/>
        <end position="97"/>
    </location>
</feature>
<evidence type="ECO:0000313" key="3">
    <source>
        <dbReference type="Proteomes" id="UP001310890"/>
    </source>
</evidence>
<feature type="region of interest" description="Disordered" evidence="1">
    <location>
        <begin position="59"/>
        <end position="150"/>
    </location>
</feature>
<reference evidence="2" key="1">
    <citation type="submission" date="2023-08" db="EMBL/GenBank/DDBJ databases">
        <title>Black Yeasts Isolated from many extreme environments.</title>
        <authorList>
            <person name="Coleine C."/>
            <person name="Stajich J.E."/>
            <person name="Selbmann L."/>
        </authorList>
    </citation>
    <scope>NUCLEOTIDE SEQUENCE</scope>
    <source>
        <strain evidence="2">CCFEE 5401</strain>
    </source>
</reference>
<sequence>MPPKFDGGFDFETMAVVLYAMLESGVTLGNKHYDTMSAADGSRGRAAFEHQFRKVKARAKALQDKAAKGELSKTPVKTAARAGGGAAGGGVKKSGGSGKRKNKADTPADCNEDDECEEVLSPSKRARAKAEIEEDRDEVSDGGAKDDGYA</sequence>
<name>A0AAN7TR47_9PEZI</name>
<dbReference type="EMBL" id="JAVRRL010000004">
    <property type="protein sequence ID" value="KAK5117654.1"/>
    <property type="molecule type" value="Genomic_DNA"/>
</dbReference>
<dbReference type="Proteomes" id="UP001310890">
    <property type="component" value="Unassembled WGS sequence"/>
</dbReference>
<accession>A0AAN7TR47</accession>
<proteinExistence type="predicted"/>
<organism evidence="2 3">
    <name type="scientific">Meristemomyces frigidus</name>
    <dbReference type="NCBI Taxonomy" id="1508187"/>
    <lineage>
        <taxon>Eukaryota</taxon>
        <taxon>Fungi</taxon>
        <taxon>Dikarya</taxon>
        <taxon>Ascomycota</taxon>
        <taxon>Pezizomycotina</taxon>
        <taxon>Dothideomycetes</taxon>
        <taxon>Dothideomycetidae</taxon>
        <taxon>Mycosphaerellales</taxon>
        <taxon>Teratosphaeriaceae</taxon>
        <taxon>Meristemomyces</taxon>
    </lineage>
</organism>